<dbReference type="EMBL" id="AYZK01000001">
    <property type="protein sequence ID" value="KRM87802.1"/>
    <property type="molecule type" value="Genomic_DNA"/>
</dbReference>
<dbReference type="InterPro" id="IPR043149">
    <property type="entry name" value="TagF_N"/>
</dbReference>
<proteinExistence type="inferred from homology"/>
<comment type="caution">
    <text evidence="7">The sequence shown here is derived from an EMBL/GenBank/DDBJ whole genome shotgun (WGS) entry which is preliminary data.</text>
</comment>
<dbReference type="Proteomes" id="UP000051789">
    <property type="component" value="Unassembled WGS sequence"/>
</dbReference>
<dbReference type="SUPFAM" id="SSF53756">
    <property type="entry name" value="UDP-Glycosyltransferase/glycogen phosphorylase"/>
    <property type="match status" value="1"/>
</dbReference>
<dbReference type="GO" id="GO:0019350">
    <property type="term" value="P:teichoic acid biosynthetic process"/>
    <property type="evidence" value="ECO:0007669"/>
    <property type="project" value="UniProtKB-KW"/>
</dbReference>
<keyword evidence="4 7" id="KW-0808">Transferase</keyword>
<evidence type="ECO:0000256" key="6">
    <source>
        <dbReference type="ARBA" id="ARBA00023136"/>
    </source>
</evidence>
<accession>A0A0R2C8V5</accession>
<dbReference type="STRING" id="1423810.FD19_GL000078"/>
<evidence type="ECO:0000256" key="4">
    <source>
        <dbReference type="ARBA" id="ARBA00022679"/>
    </source>
</evidence>
<evidence type="ECO:0000256" key="1">
    <source>
        <dbReference type="ARBA" id="ARBA00004202"/>
    </source>
</evidence>
<dbReference type="AlphaFoldDB" id="A0A0R2C8V5"/>
<comment type="similarity">
    <text evidence="2">Belongs to the CDP-glycerol glycerophosphotransferase family.</text>
</comment>
<dbReference type="InterPro" id="IPR051612">
    <property type="entry name" value="Teichoic_Acid_Biosynth"/>
</dbReference>
<dbReference type="Pfam" id="PF04464">
    <property type="entry name" value="Glyphos_transf"/>
    <property type="match status" value="1"/>
</dbReference>
<dbReference type="PATRIC" id="fig|1423810.4.peg.78"/>
<evidence type="ECO:0000256" key="2">
    <source>
        <dbReference type="ARBA" id="ARBA00010488"/>
    </source>
</evidence>
<dbReference type="PANTHER" id="PTHR37316">
    <property type="entry name" value="TEICHOIC ACID GLYCEROL-PHOSPHATE PRIMASE"/>
    <property type="match status" value="1"/>
</dbReference>
<reference evidence="7 8" key="1">
    <citation type="journal article" date="2015" name="Genome Announc.">
        <title>Expanding the biotechnology potential of lactobacilli through comparative genomics of 213 strains and associated genera.</title>
        <authorList>
            <person name="Sun Z."/>
            <person name="Harris H.M."/>
            <person name="McCann A."/>
            <person name="Guo C."/>
            <person name="Argimon S."/>
            <person name="Zhang W."/>
            <person name="Yang X."/>
            <person name="Jeffery I.B."/>
            <person name="Cooney J.C."/>
            <person name="Kagawa T.F."/>
            <person name="Liu W."/>
            <person name="Song Y."/>
            <person name="Salvetti E."/>
            <person name="Wrobel A."/>
            <person name="Rasinkangas P."/>
            <person name="Parkhill J."/>
            <person name="Rea M.C."/>
            <person name="O'Sullivan O."/>
            <person name="Ritari J."/>
            <person name="Douillard F.P."/>
            <person name="Paul Ross R."/>
            <person name="Yang R."/>
            <person name="Briner A.E."/>
            <person name="Felis G.E."/>
            <person name="de Vos W.M."/>
            <person name="Barrangou R."/>
            <person name="Klaenhammer T.R."/>
            <person name="Caufield P.W."/>
            <person name="Cui Y."/>
            <person name="Zhang H."/>
            <person name="O'Toole P.W."/>
        </authorList>
    </citation>
    <scope>NUCLEOTIDE SEQUENCE [LARGE SCALE GENOMIC DNA]</scope>
    <source>
        <strain evidence="7 8">DSM 22698</strain>
    </source>
</reference>
<organism evidence="7 8">
    <name type="scientific">Lacticaseibacillus thailandensis DSM 22698 = JCM 13996</name>
    <dbReference type="NCBI Taxonomy" id="1423810"/>
    <lineage>
        <taxon>Bacteria</taxon>
        <taxon>Bacillati</taxon>
        <taxon>Bacillota</taxon>
        <taxon>Bacilli</taxon>
        <taxon>Lactobacillales</taxon>
        <taxon>Lactobacillaceae</taxon>
        <taxon>Lacticaseibacillus</taxon>
    </lineage>
</organism>
<protein>
    <submittedName>
        <fullName evidence="7">CDP-glycerol poly(Glycerophosphate) glycerophosphotransferase</fullName>
    </submittedName>
</protein>
<keyword evidence="3" id="KW-1003">Cell membrane</keyword>
<evidence type="ECO:0000313" key="7">
    <source>
        <dbReference type="EMBL" id="KRM87802.1"/>
    </source>
</evidence>
<dbReference type="RefSeq" id="WP_056968861.1">
    <property type="nucleotide sequence ID" value="NZ_AYZK01000001.1"/>
</dbReference>
<dbReference type="Gene3D" id="3.40.50.11820">
    <property type="match status" value="1"/>
</dbReference>
<keyword evidence="5" id="KW-0777">Teichoic acid biosynthesis</keyword>
<dbReference type="InterPro" id="IPR007554">
    <property type="entry name" value="Glycerophosphate_synth"/>
</dbReference>
<evidence type="ECO:0000256" key="5">
    <source>
        <dbReference type="ARBA" id="ARBA00022944"/>
    </source>
</evidence>
<name>A0A0R2C8V5_9LACO</name>
<keyword evidence="8" id="KW-1185">Reference proteome</keyword>
<evidence type="ECO:0000256" key="3">
    <source>
        <dbReference type="ARBA" id="ARBA00022475"/>
    </source>
</evidence>
<dbReference type="GO" id="GO:0047355">
    <property type="term" value="F:CDP-glycerol glycerophosphotransferase activity"/>
    <property type="evidence" value="ECO:0007669"/>
    <property type="project" value="InterPro"/>
</dbReference>
<dbReference type="GO" id="GO:0005886">
    <property type="term" value="C:plasma membrane"/>
    <property type="evidence" value="ECO:0007669"/>
    <property type="project" value="UniProtKB-SubCell"/>
</dbReference>
<dbReference type="InterPro" id="IPR043148">
    <property type="entry name" value="TagF_C"/>
</dbReference>
<keyword evidence="6" id="KW-0472">Membrane</keyword>
<comment type="subcellular location">
    <subcellularLocation>
        <location evidence="1">Cell membrane</location>
        <topology evidence="1">Peripheral membrane protein</topology>
    </subcellularLocation>
</comment>
<gene>
    <name evidence="7" type="ORF">FD19_GL000078</name>
</gene>
<evidence type="ECO:0000313" key="8">
    <source>
        <dbReference type="Proteomes" id="UP000051789"/>
    </source>
</evidence>
<dbReference type="PANTHER" id="PTHR37316:SF3">
    <property type="entry name" value="TEICHOIC ACID GLYCEROL-PHOSPHATE TRANSFERASE"/>
    <property type="match status" value="1"/>
</dbReference>
<dbReference type="Gene3D" id="3.40.50.12580">
    <property type="match status" value="1"/>
</dbReference>
<sequence>MVKLQQIASKIKGSSFLGWLYISFFSTYFKLIDFFTKTDKKQILFVSFSGRQYSDSPRAVYEKMLTDSRFGDYHFVWGVRNDHMVPPNKRTVCVNINSLGYYRILAQSGVWIGNTSVERLIHVSGRQHLYLQTWHGIPLKHLGPDEPELNFLTRYWYKHAKFDLLTASGKYDQKIFKHIFPSSRSTQITGLPRNEGLGKDVNSGKLVKLRHSLGLDYGKPTLLLAPTFREYQQDDSTGETKLTLDFSHQQAERLLNKFNVLYRGHYFVGQTQNNPFVDVSKFSNLNQLMEISDLLVTDYSSIMFDFSLLHKPVMLLIEDLDEYSAKRGLYIDPRELGLSFAMSVQELVDLLQNVDLTSESAKVEAFVQRFNPITDLGYASRVIMKKVLNFQ</sequence>